<dbReference type="AlphaFoldDB" id="X1FBU3"/>
<name>X1FBU3_9ZZZZ</name>
<dbReference type="GO" id="GO:0004567">
    <property type="term" value="F:beta-mannosidase activity"/>
    <property type="evidence" value="ECO:0007669"/>
    <property type="project" value="UniProtKB-EC"/>
</dbReference>
<dbReference type="InterPro" id="IPR006102">
    <property type="entry name" value="Ig-like_GH2"/>
</dbReference>
<comment type="caution">
    <text evidence="6">The sequence shown here is derived from an EMBL/GenBank/DDBJ whole genome shotgun (WGS) entry which is preliminary data.</text>
</comment>
<feature type="domain" description="Glycoside hydrolase family 2 immunoglobulin-like beta-sandwich" evidence="5">
    <location>
        <begin position="4"/>
        <end position="108"/>
    </location>
</feature>
<organism evidence="6">
    <name type="scientific">marine sediment metagenome</name>
    <dbReference type="NCBI Taxonomy" id="412755"/>
    <lineage>
        <taxon>unclassified sequences</taxon>
        <taxon>metagenomes</taxon>
        <taxon>ecological metagenomes</taxon>
    </lineage>
</organism>
<evidence type="ECO:0000256" key="4">
    <source>
        <dbReference type="ARBA" id="ARBA00023295"/>
    </source>
</evidence>
<dbReference type="SUPFAM" id="SSF49303">
    <property type="entry name" value="beta-Galactosidase/glucuronidase domain"/>
    <property type="match status" value="1"/>
</dbReference>
<evidence type="ECO:0000256" key="2">
    <source>
        <dbReference type="ARBA" id="ARBA00012754"/>
    </source>
</evidence>
<protein>
    <recommendedName>
        <fullName evidence="2">beta-mannosidase</fullName>
        <ecNumber evidence="2">3.2.1.25</ecNumber>
    </recommendedName>
</protein>
<comment type="catalytic activity">
    <reaction evidence="1">
        <text>Hydrolysis of terminal, non-reducing beta-D-mannose residues in beta-D-mannosides.</text>
        <dbReference type="EC" id="3.2.1.25"/>
    </reaction>
</comment>
<dbReference type="Pfam" id="PF00703">
    <property type="entry name" value="Glyco_hydro_2"/>
    <property type="match status" value="1"/>
</dbReference>
<dbReference type="InterPro" id="IPR017853">
    <property type="entry name" value="GH"/>
</dbReference>
<sequence length="412" mass="47793">WNKTRIENLYIVRNEVSDMSAKMTAEFEISSDENQELRLSIAVEGKILAERIIEVTKGTSISNVDFKILNPKLWWSAGLGEQHLYNITGKVYDSENLLDESKTKIGIRTAKLIQKPDTDGKGKSFYIELNGRPVFSKGANYIPNDVFLPRVTPDKYENIVKSAAEANMNMLRVWGGGIYENDVFYDLCDKYGIMIWQDFMFACSMYPGGDDFFENVKQEAIDNVKRLRNHPSIVLWCGNNEIETAWGEYKENAGWGWKQLYNMEQRKEIWANYERVFHEILPEVVEKYSNNTFYWHSSPSAGMGKLSGYQTTSGDIHYWGVWHGQHPFSEFQKYIGRFLSEYGFQSFPEFKSVKKYTIESDWDIESEVMAAHQRSGIGNLRIKSYMEKDYIIPEDFEQFLYVGQVLQAVAIK</sequence>
<proteinExistence type="predicted"/>
<dbReference type="InterPro" id="IPR013783">
    <property type="entry name" value="Ig-like_fold"/>
</dbReference>
<evidence type="ECO:0000313" key="6">
    <source>
        <dbReference type="EMBL" id="GAH43106.1"/>
    </source>
</evidence>
<dbReference type="InterPro" id="IPR036156">
    <property type="entry name" value="Beta-gal/glucu_dom_sf"/>
</dbReference>
<feature type="non-terminal residue" evidence="6">
    <location>
        <position position="1"/>
    </location>
</feature>
<dbReference type="SUPFAM" id="SSF51445">
    <property type="entry name" value="(Trans)glycosidases"/>
    <property type="match status" value="1"/>
</dbReference>
<reference evidence="6" key="1">
    <citation type="journal article" date="2014" name="Front. Microbiol.">
        <title>High frequency of phylogenetically diverse reductive dehalogenase-homologous genes in deep subseafloor sedimentary metagenomes.</title>
        <authorList>
            <person name="Kawai M."/>
            <person name="Futagami T."/>
            <person name="Toyoda A."/>
            <person name="Takaki Y."/>
            <person name="Nishi S."/>
            <person name="Hori S."/>
            <person name="Arai W."/>
            <person name="Tsubouchi T."/>
            <person name="Morono Y."/>
            <person name="Uchiyama I."/>
            <person name="Ito T."/>
            <person name="Fujiyama A."/>
            <person name="Inagaki F."/>
            <person name="Takami H."/>
        </authorList>
    </citation>
    <scope>NUCLEOTIDE SEQUENCE</scope>
    <source>
        <strain evidence="6">Expedition CK06-06</strain>
    </source>
</reference>
<evidence type="ECO:0000256" key="1">
    <source>
        <dbReference type="ARBA" id="ARBA00000829"/>
    </source>
</evidence>
<dbReference type="FunFam" id="3.20.20.80:FF:000050">
    <property type="entry name" value="Beta-mannosidase B"/>
    <property type="match status" value="1"/>
</dbReference>
<dbReference type="InterPro" id="IPR050887">
    <property type="entry name" value="Beta-mannosidase_GH2"/>
</dbReference>
<evidence type="ECO:0000259" key="5">
    <source>
        <dbReference type="Pfam" id="PF00703"/>
    </source>
</evidence>
<dbReference type="PANTHER" id="PTHR43730:SF1">
    <property type="entry name" value="BETA-MANNOSIDASE"/>
    <property type="match status" value="1"/>
</dbReference>
<dbReference type="GO" id="GO:0005975">
    <property type="term" value="P:carbohydrate metabolic process"/>
    <property type="evidence" value="ECO:0007669"/>
    <property type="project" value="InterPro"/>
</dbReference>
<feature type="non-terminal residue" evidence="6">
    <location>
        <position position="412"/>
    </location>
</feature>
<keyword evidence="3" id="KW-0378">Hydrolase</keyword>
<dbReference type="GO" id="GO:0006516">
    <property type="term" value="P:glycoprotein catabolic process"/>
    <property type="evidence" value="ECO:0007669"/>
    <property type="project" value="TreeGrafter"/>
</dbReference>
<dbReference type="PANTHER" id="PTHR43730">
    <property type="entry name" value="BETA-MANNOSIDASE"/>
    <property type="match status" value="1"/>
</dbReference>
<dbReference type="Gene3D" id="2.60.40.10">
    <property type="entry name" value="Immunoglobulins"/>
    <property type="match status" value="1"/>
</dbReference>
<evidence type="ECO:0000256" key="3">
    <source>
        <dbReference type="ARBA" id="ARBA00022801"/>
    </source>
</evidence>
<accession>X1FBU3</accession>
<keyword evidence="4" id="KW-0326">Glycosidase</keyword>
<dbReference type="EMBL" id="BARU01007242">
    <property type="protein sequence ID" value="GAH43106.1"/>
    <property type="molecule type" value="Genomic_DNA"/>
</dbReference>
<dbReference type="Gene3D" id="3.20.20.80">
    <property type="entry name" value="Glycosidases"/>
    <property type="match status" value="1"/>
</dbReference>
<dbReference type="EC" id="3.2.1.25" evidence="2"/>
<gene>
    <name evidence="6" type="ORF">S03H2_14278</name>
</gene>